<dbReference type="Proteomes" id="UP000290572">
    <property type="component" value="Unassembled WGS sequence"/>
</dbReference>
<dbReference type="PROSITE" id="PS50994">
    <property type="entry name" value="INTEGRASE"/>
    <property type="match status" value="1"/>
</dbReference>
<reference evidence="7 8" key="1">
    <citation type="submission" date="2018-03" db="EMBL/GenBank/DDBJ databases">
        <title>Draft genome sequence of Rohu Carp (Labeo rohita).</title>
        <authorList>
            <person name="Das P."/>
            <person name="Kushwaha B."/>
            <person name="Joshi C.G."/>
            <person name="Kumar D."/>
            <person name="Nagpure N.S."/>
            <person name="Sahoo L."/>
            <person name="Das S.P."/>
            <person name="Bit A."/>
            <person name="Patnaik S."/>
            <person name="Meher P.K."/>
            <person name="Jayasankar P."/>
            <person name="Koringa P.G."/>
            <person name="Patel N.V."/>
            <person name="Hinsu A.T."/>
            <person name="Kumar R."/>
            <person name="Pandey M."/>
            <person name="Agarwal S."/>
            <person name="Srivastava S."/>
            <person name="Singh M."/>
            <person name="Iquebal M.A."/>
            <person name="Jaiswal S."/>
            <person name="Angadi U.B."/>
            <person name="Kumar N."/>
            <person name="Raza M."/>
            <person name="Shah T.M."/>
            <person name="Rai A."/>
            <person name="Jena J.K."/>
        </authorList>
    </citation>
    <scope>NUCLEOTIDE SEQUENCE [LARGE SCALE GENOMIC DNA]</scope>
    <source>
        <strain evidence="7">DASCIFA01</strain>
        <tissue evidence="7">Testis</tissue>
    </source>
</reference>
<dbReference type="GO" id="GO:0003676">
    <property type="term" value="F:nucleic acid binding"/>
    <property type="evidence" value="ECO:0007669"/>
    <property type="project" value="InterPro"/>
</dbReference>
<dbReference type="FunFam" id="1.10.340.70:FF:000001">
    <property type="entry name" value="Retrovirus-related Pol polyprotein from transposon gypsy-like Protein"/>
    <property type="match status" value="1"/>
</dbReference>
<feature type="domain" description="Integrase catalytic" evidence="6">
    <location>
        <begin position="1292"/>
        <end position="1450"/>
    </location>
</feature>
<dbReference type="Pfam" id="PF17921">
    <property type="entry name" value="Integrase_H2C2"/>
    <property type="match status" value="1"/>
</dbReference>
<dbReference type="Gene3D" id="1.10.340.70">
    <property type="match status" value="1"/>
</dbReference>
<name>A0A498NUG5_LABRO</name>
<evidence type="ECO:0000256" key="2">
    <source>
        <dbReference type="ARBA" id="ARBA00012180"/>
    </source>
</evidence>
<dbReference type="Gene3D" id="3.10.10.10">
    <property type="entry name" value="HIV Type 1 Reverse Transcriptase, subunit A, domain 1"/>
    <property type="match status" value="1"/>
</dbReference>
<dbReference type="InterPro" id="IPR036397">
    <property type="entry name" value="RNaseH_sf"/>
</dbReference>
<dbReference type="InterPro" id="IPR041577">
    <property type="entry name" value="RT_RNaseH_2"/>
</dbReference>
<dbReference type="Gene3D" id="3.30.420.10">
    <property type="entry name" value="Ribonuclease H-like superfamily/Ribonuclease H"/>
    <property type="match status" value="1"/>
</dbReference>
<comment type="similarity">
    <text evidence="1">Belongs to the beta type-B retroviral polymerase family. HERV class-II K(HML-2) pol subfamily.</text>
</comment>
<proteinExistence type="inferred from homology"/>
<organism evidence="7 8">
    <name type="scientific">Labeo rohita</name>
    <name type="common">Indian major carp</name>
    <name type="synonym">Cyprinus rohita</name>
    <dbReference type="NCBI Taxonomy" id="84645"/>
    <lineage>
        <taxon>Eukaryota</taxon>
        <taxon>Metazoa</taxon>
        <taxon>Chordata</taxon>
        <taxon>Craniata</taxon>
        <taxon>Vertebrata</taxon>
        <taxon>Euteleostomi</taxon>
        <taxon>Actinopterygii</taxon>
        <taxon>Neopterygii</taxon>
        <taxon>Teleostei</taxon>
        <taxon>Ostariophysi</taxon>
        <taxon>Cypriniformes</taxon>
        <taxon>Cyprinidae</taxon>
        <taxon>Labeoninae</taxon>
        <taxon>Labeonini</taxon>
        <taxon>Labeo</taxon>
    </lineage>
</organism>
<dbReference type="InterPro" id="IPR050951">
    <property type="entry name" value="Retrovirus_Pol_polyprotein"/>
</dbReference>
<gene>
    <name evidence="7" type="ORF">ROHU_003819</name>
</gene>
<evidence type="ECO:0000256" key="3">
    <source>
        <dbReference type="ARBA" id="ARBA00039658"/>
    </source>
</evidence>
<sequence length="1767" mass="199369">MSSTSPIQVVRQREVKDPPIFRGDASDAVALDEWVELMKNFIRKGFLPTEEQGEEILIHLRGKAKDVVKVGMLSSGLDIRTNPDAIYSLLRKHFSCQQFSLIPLQDFYTTLPEPQEDPFDYWLRLNRTADITAECLKQQGKVLDNQLIEVTRMFIRNCPNSDLALTFRSKTIDKWTAYEVQEILNEYHSEKNLRATGKGNKPSDCEKKFSVNEMHVSPTTYPIKVEQDSLQTKQSENMALEKVIDMLERVLMNNSGNAQAVKEHRKRSNMSRIPVEKDLILKALINSGSMACTISESAKERLLKSNPDMISQSAQDVVIVGCGGHHVTPTAVYDLKATVYGCSMIIPALVVPGQTEEIILGTNVIKRLLTQLRETNGYWKLMSKSSNSENDECSLFLSLFSNTERWRGESIPEKVGTVKLQRSVTLEPQTEHLVWGKLPQSSVLSVGSTVIVEPTESRSRPRQILVGRVITPLWGDGSIPLKVINPTDHKVVLKRNAKIADVSPCIAVQDLPLPKQIQSNLQCTEEPLPIRSSDEMKQVLSDLNLDDLDLESCEVSAHWKDKLLHIIEKYESVFSRDKMDCGEAKGFVHRINITDDRPFRFPYRRIPPSQYVKLRTVLNEMEEKGIIRKSHSDYASPLVLVWKKNGDLRICTDFRWLNARTVRDAYPLPHQSDVLAALGGNAFFSTMDLTSGYYNVPLEEEHKKYTAFSSPFGLHEYNRLPQGLSNSPATFMRMMMSVFGDENFSSVLCYLDDLMVFAPSQSVALQRLEMVLSRLSHHNLKLAPKKCCFLRRSVKFLGHIISEEGIKTDPGKVEAINEIQASDLMEPDGKTPCQKKIRSFLGMVLYYQHFIEGCSAKAKPLFKLTSGAVKQTPVTKGRKPRKKVNCIKLSPADWTMDCEEALHTLKQELTKNVTLAHPDFDQPFILAVDASFDGVGAVLSQVLPGEEIARPVAFASRTLSRSQMNYPAHRLEFFALKWAICEKFSHWLRGRHFTAWTDNNPLTYILTKPRLDACEQRWVAKLASYSFDLKYVPGTKNVVADALSREPFVQSCIGHCLITEPYLSLLKDVSSVVDNSVQDAFKCASNLQVVQGDVEGSPDPTSADLSPSGSSGSQEVSALLAAHATGGLSEVLGTIPAIPQPQQTDPPLQHSTIVNAQGQDSTLSRVLYYIERCRKPSKKEQAKESISVRKLLKHHDKMVVCSGVLYKVKRDPKLNKKLYLFVVPASLKSQVLHGIHDAAGHQGRSRTLSLARQRFFWIGMKKDIDDYVKNCRRCVVGKTSEAHACAPLESIRTSEPLELVCIDFWSAEIKEGKSVDVLIVTDHFTKMAHAFPCQNQSAKQVAKRLWNDFFLVYGFPKRIHSDQGANFESKLIKELLTMAGVNKSHTTPYHPMGNGIAERFNRTLGSMIRTLPPKVKSKWPQMLQQLTFCYNCTEHETTGFAPFFLMFGRVPRLPVDVLFQNVLLNEDVVDYKDFVSKLRKDLREAAHIARMHTLKEQERHGKIYNRKVKGCPLTVGDRVLVANRGEKGRRKVADKWESSPYEVMTVYPDINVYRIREINSDKVRVVHRNLLLPVNFLPVDDPQEQDGKDDDVNDEIDLHGNKVDLDDRTANWILSHPDGFEEEDGRTNCTDLLVVSDCVSEILDSASTDAENLQERSDVNVISDVERSDVNVTSDVDLPEVEGQDSISTQREQVTDEVTKEPVVCTQPRHVEAAVTRTRLGRVIKPPKRLIYEMNKQHIDNSDSTDTKPEDVHTKGMKMSILTITGR</sequence>
<dbReference type="Pfam" id="PF17919">
    <property type="entry name" value="RT_RNaseH_2"/>
    <property type="match status" value="1"/>
</dbReference>
<dbReference type="InterPro" id="IPR043128">
    <property type="entry name" value="Rev_trsase/Diguanyl_cyclase"/>
</dbReference>
<evidence type="ECO:0000256" key="1">
    <source>
        <dbReference type="ARBA" id="ARBA00010879"/>
    </source>
</evidence>
<dbReference type="EC" id="3.1.26.4" evidence="2"/>
<dbReference type="STRING" id="84645.A0A498NUG5"/>
<protein>
    <recommendedName>
        <fullName evidence="3">Gypsy retrotransposon integrase-like protein 1</fullName>
        <ecNumber evidence="2">3.1.26.4</ecNumber>
    </recommendedName>
</protein>
<dbReference type="SUPFAM" id="SSF53098">
    <property type="entry name" value="Ribonuclease H-like"/>
    <property type="match status" value="1"/>
</dbReference>
<keyword evidence="8" id="KW-1185">Reference proteome</keyword>
<dbReference type="Pfam" id="PF00665">
    <property type="entry name" value="rve"/>
    <property type="match status" value="1"/>
</dbReference>
<dbReference type="PANTHER" id="PTHR37984:SF15">
    <property type="entry name" value="INTEGRASE CATALYTIC DOMAIN-CONTAINING PROTEIN"/>
    <property type="match status" value="1"/>
</dbReference>
<dbReference type="FunFam" id="3.30.420.10:FF:000032">
    <property type="entry name" value="Retrovirus-related Pol polyprotein from transposon 297-like Protein"/>
    <property type="match status" value="1"/>
</dbReference>
<dbReference type="InterPro" id="IPR000477">
    <property type="entry name" value="RT_dom"/>
</dbReference>
<dbReference type="InterPro" id="IPR012337">
    <property type="entry name" value="RNaseH-like_sf"/>
</dbReference>
<dbReference type="InterPro" id="IPR041588">
    <property type="entry name" value="Integrase_H2C2"/>
</dbReference>
<dbReference type="EMBL" id="QBIY01011134">
    <property type="protein sequence ID" value="RXN35127.1"/>
    <property type="molecule type" value="Genomic_DNA"/>
</dbReference>
<accession>A0A498NUG5</accession>
<dbReference type="GO" id="GO:0015074">
    <property type="term" value="P:DNA integration"/>
    <property type="evidence" value="ECO:0007669"/>
    <property type="project" value="InterPro"/>
</dbReference>
<evidence type="ECO:0000259" key="5">
    <source>
        <dbReference type="PROSITE" id="PS50878"/>
    </source>
</evidence>
<dbReference type="GO" id="GO:0004523">
    <property type="term" value="F:RNA-DNA hybrid ribonuclease activity"/>
    <property type="evidence" value="ECO:0007669"/>
    <property type="project" value="UniProtKB-EC"/>
</dbReference>
<dbReference type="PANTHER" id="PTHR37984">
    <property type="entry name" value="PROTEIN CBG26694"/>
    <property type="match status" value="1"/>
</dbReference>
<dbReference type="PROSITE" id="PS50878">
    <property type="entry name" value="RT_POL"/>
    <property type="match status" value="1"/>
</dbReference>
<dbReference type="CDD" id="cd09274">
    <property type="entry name" value="RNase_HI_RT_Ty3"/>
    <property type="match status" value="1"/>
</dbReference>
<dbReference type="Pfam" id="PF00078">
    <property type="entry name" value="RVT_1"/>
    <property type="match status" value="1"/>
</dbReference>
<dbReference type="InterPro" id="IPR043502">
    <property type="entry name" value="DNA/RNA_pol_sf"/>
</dbReference>
<dbReference type="Gene3D" id="3.10.20.370">
    <property type="match status" value="1"/>
</dbReference>
<evidence type="ECO:0000313" key="7">
    <source>
        <dbReference type="EMBL" id="RXN35127.1"/>
    </source>
</evidence>
<dbReference type="Gene3D" id="3.30.70.270">
    <property type="match status" value="2"/>
</dbReference>
<dbReference type="SUPFAM" id="SSF56672">
    <property type="entry name" value="DNA/RNA polymerases"/>
    <property type="match status" value="1"/>
</dbReference>
<comment type="caution">
    <text evidence="7">The sequence shown here is derived from an EMBL/GenBank/DDBJ whole genome shotgun (WGS) entry which is preliminary data.</text>
</comment>
<evidence type="ECO:0000313" key="8">
    <source>
        <dbReference type="Proteomes" id="UP000290572"/>
    </source>
</evidence>
<evidence type="ECO:0000259" key="6">
    <source>
        <dbReference type="PROSITE" id="PS50994"/>
    </source>
</evidence>
<evidence type="ECO:0000256" key="4">
    <source>
        <dbReference type="SAM" id="MobiDB-lite"/>
    </source>
</evidence>
<feature type="domain" description="Reverse transcriptase" evidence="5">
    <location>
        <begin position="622"/>
        <end position="801"/>
    </location>
</feature>
<dbReference type="InterPro" id="IPR001584">
    <property type="entry name" value="Integrase_cat-core"/>
</dbReference>
<dbReference type="FunFam" id="3.10.20.370:FF:000001">
    <property type="entry name" value="Retrovirus-related Pol polyprotein from transposon 17.6-like protein"/>
    <property type="match status" value="1"/>
</dbReference>
<feature type="region of interest" description="Disordered" evidence="4">
    <location>
        <begin position="1092"/>
        <end position="1113"/>
    </location>
</feature>
<dbReference type="CDD" id="cd01647">
    <property type="entry name" value="RT_LTR"/>
    <property type="match status" value="1"/>
</dbReference>
<feature type="compositionally biased region" description="Low complexity" evidence="4">
    <location>
        <begin position="1102"/>
        <end position="1113"/>
    </location>
</feature>